<protein>
    <submittedName>
        <fullName evidence="2">Uncharacterized protein</fullName>
    </submittedName>
</protein>
<feature type="compositionally biased region" description="Acidic residues" evidence="1">
    <location>
        <begin position="284"/>
        <end position="302"/>
    </location>
</feature>
<dbReference type="InParanoid" id="A0A5C3PJE0"/>
<feature type="non-terminal residue" evidence="2">
    <location>
        <position position="1"/>
    </location>
</feature>
<accession>A0A5C3PJE0</accession>
<dbReference type="PANTHER" id="PTHR47642">
    <property type="entry name" value="ATP-DEPENDENT DNA HELICASE"/>
    <property type="match status" value="1"/>
</dbReference>
<feature type="non-terminal residue" evidence="2">
    <location>
        <position position="334"/>
    </location>
</feature>
<dbReference type="EMBL" id="ML211060">
    <property type="protein sequence ID" value="TFK89924.1"/>
    <property type="molecule type" value="Genomic_DNA"/>
</dbReference>
<reference evidence="2 3" key="1">
    <citation type="journal article" date="2019" name="Nat. Ecol. Evol.">
        <title>Megaphylogeny resolves global patterns of mushroom evolution.</title>
        <authorList>
            <person name="Varga T."/>
            <person name="Krizsan K."/>
            <person name="Foldi C."/>
            <person name="Dima B."/>
            <person name="Sanchez-Garcia M."/>
            <person name="Sanchez-Ramirez S."/>
            <person name="Szollosi G.J."/>
            <person name="Szarkandi J.G."/>
            <person name="Papp V."/>
            <person name="Albert L."/>
            <person name="Andreopoulos W."/>
            <person name="Angelini C."/>
            <person name="Antonin V."/>
            <person name="Barry K.W."/>
            <person name="Bougher N.L."/>
            <person name="Buchanan P."/>
            <person name="Buyck B."/>
            <person name="Bense V."/>
            <person name="Catcheside P."/>
            <person name="Chovatia M."/>
            <person name="Cooper J."/>
            <person name="Damon W."/>
            <person name="Desjardin D."/>
            <person name="Finy P."/>
            <person name="Geml J."/>
            <person name="Haridas S."/>
            <person name="Hughes K."/>
            <person name="Justo A."/>
            <person name="Karasinski D."/>
            <person name="Kautmanova I."/>
            <person name="Kiss B."/>
            <person name="Kocsube S."/>
            <person name="Kotiranta H."/>
            <person name="LaButti K.M."/>
            <person name="Lechner B.E."/>
            <person name="Liimatainen K."/>
            <person name="Lipzen A."/>
            <person name="Lukacs Z."/>
            <person name="Mihaltcheva S."/>
            <person name="Morgado L.N."/>
            <person name="Niskanen T."/>
            <person name="Noordeloos M.E."/>
            <person name="Ohm R.A."/>
            <person name="Ortiz-Santana B."/>
            <person name="Ovrebo C."/>
            <person name="Racz N."/>
            <person name="Riley R."/>
            <person name="Savchenko A."/>
            <person name="Shiryaev A."/>
            <person name="Soop K."/>
            <person name="Spirin V."/>
            <person name="Szebenyi C."/>
            <person name="Tomsovsky M."/>
            <person name="Tulloss R.E."/>
            <person name="Uehling J."/>
            <person name="Grigoriev I.V."/>
            <person name="Vagvolgyi C."/>
            <person name="Papp T."/>
            <person name="Martin F.M."/>
            <person name="Miettinen O."/>
            <person name="Hibbett D.S."/>
            <person name="Nagy L.G."/>
        </authorList>
    </citation>
    <scope>NUCLEOTIDE SEQUENCE [LARGE SCALE GENOMIC DNA]</scope>
    <source>
        <strain evidence="2 3">HHB13444</strain>
    </source>
</reference>
<proteinExistence type="predicted"/>
<evidence type="ECO:0000313" key="2">
    <source>
        <dbReference type="EMBL" id="TFK89924.1"/>
    </source>
</evidence>
<keyword evidence="3" id="KW-1185">Reference proteome</keyword>
<dbReference type="STRING" id="1314778.A0A5C3PJE0"/>
<dbReference type="InterPro" id="IPR051055">
    <property type="entry name" value="PIF1_helicase"/>
</dbReference>
<evidence type="ECO:0000256" key="1">
    <source>
        <dbReference type="SAM" id="MobiDB-lite"/>
    </source>
</evidence>
<organism evidence="2 3">
    <name type="scientific">Polyporus arcularius HHB13444</name>
    <dbReference type="NCBI Taxonomy" id="1314778"/>
    <lineage>
        <taxon>Eukaryota</taxon>
        <taxon>Fungi</taxon>
        <taxon>Dikarya</taxon>
        <taxon>Basidiomycota</taxon>
        <taxon>Agaricomycotina</taxon>
        <taxon>Agaricomycetes</taxon>
        <taxon>Polyporales</taxon>
        <taxon>Polyporaceae</taxon>
        <taxon>Polyporus</taxon>
    </lineage>
</organism>
<name>A0A5C3PJE0_9APHY</name>
<sequence>ADTRQVCRFDYPFECRAIAGMGLDSKGRVRFEPRRNDPLVNPHNRAAIMAWRANIDMKPVLSEQAALSYIAKYASKAESNAPQFPALLASIAEQADTAATAQSMCQKLLNKMLGERAYSAQETAHLLLGIPLVRTSVQFQTLNLSKDGSLRPIGRGDEDGEPQADNEQGYHRYMQRSDELDRFSVQELFQTYRWRAGEWRKRRASTTVVLRVFPRFSPNPEDDNYEQYCRIKILLHHRFRTTEELCSGVGDEQRTWRDAYGTCTEDGHSHSRDTLRSWQQESQAADDSDDNEDEEIDPDLAELDEADWQVYMALFPNAALPVYDHGDLGRRPLD</sequence>
<evidence type="ECO:0000313" key="3">
    <source>
        <dbReference type="Proteomes" id="UP000308197"/>
    </source>
</evidence>
<dbReference type="Proteomes" id="UP000308197">
    <property type="component" value="Unassembled WGS sequence"/>
</dbReference>
<dbReference type="AlphaFoldDB" id="A0A5C3PJE0"/>
<gene>
    <name evidence="2" type="ORF">K466DRAFT_462268</name>
</gene>
<feature type="compositionally biased region" description="Basic and acidic residues" evidence="1">
    <location>
        <begin position="265"/>
        <end position="275"/>
    </location>
</feature>
<feature type="region of interest" description="Disordered" evidence="1">
    <location>
        <begin position="265"/>
        <end position="302"/>
    </location>
</feature>